<dbReference type="PANTHER" id="PTHR43719">
    <property type="entry name" value="TWO-COMPONENT HISTIDINE KINASE"/>
    <property type="match status" value="1"/>
</dbReference>
<dbReference type="CDD" id="cd17546">
    <property type="entry name" value="REC_hyHK_CKI1_RcsC-like"/>
    <property type="match status" value="1"/>
</dbReference>
<evidence type="ECO:0000259" key="4">
    <source>
        <dbReference type="PROSITE" id="PS50109"/>
    </source>
</evidence>
<dbReference type="PANTHER" id="PTHR43719:SF30">
    <property type="entry name" value="TWO-COMPONENT SYSTEM RESPONSE REGULATOR"/>
    <property type="match status" value="1"/>
</dbReference>
<dbReference type="SUPFAM" id="SSF52172">
    <property type="entry name" value="CheY-like"/>
    <property type="match status" value="1"/>
</dbReference>
<dbReference type="GO" id="GO:0000155">
    <property type="term" value="F:phosphorelay sensor kinase activity"/>
    <property type="evidence" value="ECO:0007669"/>
    <property type="project" value="InterPro"/>
</dbReference>
<name>A0A4Z1NYI7_9PEZI</name>
<dbReference type="SUPFAM" id="SSF55874">
    <property type="entry name" value="ATPase domain of HSP90 chaperone/DNA topoisomerase II/histidine kinase"/>
    <property type="match status" value="1"/>
</dbReference>
<dbReference type="InterPro" id="IPR050956">
    <property type="entry name" value="2C_system_His_kinase"/>
</dbReference>
<feature type="region of interest" description="Disordered" evidence="3">
    <location>
        <begin position="232"/>
        <end position="252"/>
    </location>
</feature>
<dbReference type="InterPro" id="IPR004358">
    <property type="entry name" value="Sig_transdc_His_kin-like_C"/>
</dbReference>
<feature type="compositionally biased region" description="Low complexity" evidence="3">
    <location>
        <begin position="234"/>
        <end position="245"/>
    </location>
</feature>
<dbReference type="Gene3D" id="3.30.565.10">
    <property type="entry name" value="Histidine kinase-like ATPase, C-terminal domain"/>
    <property type="match status" value="1"/>
</dbReference>
<accession>A0A4Z1NYI7</accession>
<dbReference type="Proteomes" id="UP000298493">
    <property type="component" value="Unassembled WGS sequence"/>
</dbReference>
<feature type="domain" description="Response regulatory" evidence="5">
    <location>
        <begin position="905"/>
        <end position="1036"/>
    </location>
</feature>
<keyword evidence="7" id="KW-1185">Reference proteome</keyword>
<evidence type="ECO:0000256" key="2">
    <source>
        <dbReference type="PROSITE-ProRule" id="PRU00169"/>
    </source>
</evidence>
<dbReference type="Pfam" id="PF02518">
    <property type="entry name" value="HATPase_c"/>
    <property type="match status" value="1"/>
</dbReference>
<organism evidence="6 7">
    <name type="scientific">Venturia nashicola</name>
    <dbReference type="NCBI Taxonomy" id="86259"/>
    <lineage>
        <taxon>Eukaryota</taxon>
        <taxon>Fungi</taxon>
        <taxon>Dikarya</taxon>
        <taxon>Ascomycota</taxon>
        <taxon>Pezizomycotina</taxon>
        <taxon>Dothideomycetes</taxon>
        <taxon>Pleosporomycetidae</taxon>
        <taxon>Venturiales</taxon>
        <taxon>Venturiaceae</taxon>
        <taxon>Venturia</taxon>
    </lineage>
</organism>
<dbReference type="Pfam" id="PF00512">
    <property type="entry name" value="HisKA"/>
    <property type="match status" value="1"/>
</dbReference>
<dbReference type="SMART" id="SM00387">
    <property type="entry name" value="HATPase_c"/>
    <property type="match status" value="1"/>
</dbReference>
<dbReference type="SMART" id="SM00388">
    <property type="entry name" value="HisKA"/>
    <property type="match status" value="1"/>
</dbReference>
<dbReference type="STRING" id="86259.A0A4Z1NYI7"/>
<dbReference type="AlphaFoldDB" id="A0A4Z1NYI7"/>
<dbReference type="EMBL" id="SNSC02000011">
    <property type="protein sequence ID" value="TID19892.1"/>
    <property type="molecule type" value="Genomic_DNA"/>
</dbReference>
<dbReference type="InterPro" id="IPR036097">
    <property type="entry name" value="HisK_dim/P_sf"/>
</dbReference>
<gene>
    <name evidence="6" type="ORF">E6O75_ATG07352</name>
</gene>
<dbReference type="InterPro" id="IPR036890">
    <property type="entry name" value="HATPase_C_sf"/>
</dbReference>
<dbReference type="SMART" id="SM00448">
    <property type="entry name" value="REC"/>
    <property type="match status" value="1"/>
</dbReference>
<evidence type="ECO:0000313" key="6">
    <source>
        <dbReference type="EMBL" id="TID19892.1"/>
    </source>
</evidence>
<sequence>MAHNASLAETVPPALLLGFDWEGPSPSSLRSPHENFIRTIDWKATAVGPPSKWPPQLKEGVDFVLADPTPAAIMWGDDLTMIYNEGFAEFAGAKHPQLMGKSPKTEYAEVWSMFEDIIQRGRTTGKATRHKDIRLFLDRAGSGWLEECFVTYTFIPIISSTREVAGFYHTATETTSAVLSARRTQTLLSLGDYLTISRSLQDYWDNLLKALEKNNHDMHWALAYSFANDGENDTGSGTSSAGNSSPHRTPRGCTLAGATTKAMGKVPLSFDRQDDNDAFTQIIKRSMRSGKTELLQNTDLELPEWIFELGAESHGEQECRSALLIPIRPTTKNESDGGTVIGFLLVGVAATRGYDKDLAQFVQLFSRQLDTSAASIMLLEQEIRRQQQLTEQLSTSTKQAQELERKFSRFADVSNIGMWIASPAGELLYANKTWYEQAGLPLNIPGMNVEKWLPLITEASLAEFAPKWDQLIKSHQPITLECEFKARWHSRDPITGQMLEGAKWFLISAFPEFADDGSLKSAWGCNVDLSYQKWAQLLKDERLHEIMEAKRQSENFIDMTSHEMRNPLSAILQSADAITSTIEEVSEKRWGGIKMEIDKASVDSIADSASTIMACAQHQKRIVDDILTLSKLDASLLVVSPDEVDPVATVKHALQLHQQEFKTAGVEGSISIETSYRELHVKRVFLDPSRLLQVLINLLTNAIKFTQYQPERRVILHLGASASPPSQGKDDSQWFAPRTESKFPDLSAEWGEGDELYLIFSIEDTGCGLSGDEMQKLFTRFGQASPKTHVQYGGSGLGLFICKELTELQGGRIGVTSIPGKGSTFKFYLKVRRAIPTDKAIEEAIETNARKLEKVVTIEAGQSDHETSKAVEKLKNPDYVHPVNKGNEGFSNPVVGSPKDAKTLHVLIVEDNLINQKVMANQLRKASCVVHVADHGVDALIFLKKTTFTKDSGPSAISLSIVLMDLEMPVMDGLTCVRKIREMQKDGSFTRPVPVIAVTANARLEQVKNAKDVGMVYFNRSDTKLNEMLTFTQDDVVTKPFRIKDLIPQMYNLIEKVSV</sequence>
<dbReference type="InterPro" id="IPR001789">
    <property type="entry name" value="Sig_transdc_resp-reg_receiver"/>
</dbReference>
<dbReference type="InterPro" id="IPR005467">
    <property type="entry name" value="His_kinase_dom"/>
</dbReference>
<dbReference type="CDD" id="cd00082">
    <property type="entry name" value="HisKA"/>
    <property type="match status" value="1"/>
</dbReference>
<dbReference type="PRINTS" id="PR00344">
    <property type="entry name" value="BCTRLSENSOR"/>
</dbReference>
<evidence type="ECO:0000313" key="7">
    <source>
        <dbReference type="Proteomes" id="UP000298493"/>
    </source>
</evidence>
<dbReference type="Pfam" id="PF00072">
    <property type="entry name" value="Response_reg"/>
    <property type="match status" value="1"/>
</dbReference>
<dbReference type="Gene3D" id="1.10.287.130">
    <property type="match status" value="1"/>
</dbReference>
<reference evidence="6 7" key="1">
    <citation type="submission" date="2019-04" db="EMBL/GenBank/DDBJ databases">
        <title>High contiguity whole genome sequence and gene annotation resource for two Venturia nashicola isolates.</title>
        <authorList>
            <person name="Prokchorchik M."/>
            <person name="Won K."/>
            <person name="Lee Y."/>
            <person name="Choi E.D."/>
            <person name="Segonzac C."/>
            <person name="Sohn K.H."/>
        </authorList>
    </citation>
    <scope>NUCLEOTIDE SEQUENCE [LARGE SCALE GENOMIC DNA]</scope>
    <source>
        <strain evidence="6 7">PRI2</strain>
    </source>
</reference>
<dbReference type="SUPFAM" id="SSF55785">
    <property type="entry name" value="PYP-like sensor domain (PAS domain)"/>
    <property type="match status" value="1"/>
</dbReference>
<dbReference type="PROSITE" id="PS50110">
    <property type="entry name" value="RESPONSE_REGULATORY"/>
    <property type="match status" value="1"/>
</dbReference>
<dbReference type="SUPFAM" id="SSF47384">
    <property type="entry name" value="Homodimeric domain of signal transducing histidine kinase"/>
    <property type="match status" value="1"/>
</dbReference>
<dbReference type="Gene3D" id="3.40.50.2300">
    <property type="match status" value="1"/>
</dbReference>
<dbReference type="PROSITE" id="PS50109">
    <property type="entry name" value="HIS_KIN"/>
    <property type="match status" value="1"/>
</dbReference>
<dbReference type="InterPro" id="IPR011006">
    <property type="entry name" value="CheY-like_superfamily"/>
</dbReference>
<dbReference type="CDD" id="cd16922">
    <property type="entry name" value="HATPase_EvgS-ArcB-TorS-like"/>
    <property type="match status" value="1"/>
</dbReference>
<dbReference type="InterPro" id="IPR003594">
    <property type="entry name" value="HATPase_dom"/>
</dbReference>
<dbReference type="InterPro" id="IPR035965">
    <property type="entry name" value="PAS-like_dom_sf"/>
</dbReference>
<comment type="caution">
    <text evidence="6">The sequence shown here is derived from an EMBL/GenBank/DDBJ whole genome shotgun (WGS) entry which is preliminary data.</text>
</comment>
<dbReference type="Gene3D" id="3.30.450.20">
    <property type="entry name" value="PAS domain"/>
    <property type="match status" value="2"/>
</dbReference>
<evidence type="ECO:0000259" key="5">
    <source>
        <dbReference type="PROSITE" id="PS50110"/>
    </source>
</evidence>
<proteinExistence type="predicted"/>
<evidence type="ECO:0000256" key="3">
    <source>
        <dbReference type="SAM" id="MobiDB-lite"/>
    </source>
</evidence>
<dbReference type="InterPro" id="IPR003661">
    <property type="entry name" value="HisK_dim/P_dom"/>
</dbReference>
<feature type="domain" description="Histidine kinase" evidence="4">
    <location>
        <begin position="559"/>
        <end position="833"/>
    </location>
</feature>
<keyword evidence="1 2" id="KW-0597">Phosphoprotein</keyword>
<protein>
    <submittedName>
        <fullName evidence="6">Efflux pump</fullName>
    </submittedName>
</protein>
<dbReference type="OrthoDB" id="60033at2759"/>
<evidence type="ECO:0000256" key="1">
    <source>
        <dbReference type="ARBA" id="ARBA00022553"/>
    </source>
</evidence>
<feature type="modified residue" description="4-aspartylphosphate" evidence="2">
    <location>
        <position position="965"/>
    </location>
</feature>